<dbReference type="AlphaFoldDB" id="A0AAD3XUJ7"/>
<keyword evidence="1" id="KW-0472">Membrane</keyword>
<dbReference type="Proteomes" id="UP001279734">
    <property type="component" value="Unassembled WGS sequence"/>
</dbReference>
<sequence>MNAGVAGVIEALLISALLPFAGALFLSPCCAAVGSCDARQWLAPLVVFDCYAAGIGMNALVGLISELKYYCFSSTAFITVSKSSAITPDDGQSNLQLHQKTARGSSSTLQQCMADLYGVQLDTGSHSALKLVVFGGSALVKGCGFGASLTGVGMLICSVVPIEGASVFRSSLPIWWCLVLVLV</sequence>
<gene>
    <name evidence="3" type="ORF">Nepgr_018731</name>
</gene>
<protein>
    <submittedName>
        <fullName evidence="3">Uncharacterized protein</fullName>
    </submittedName>
</protein>
<name>A0AAD3XUJ7_NEPGR</name>
<reference evidence="3" key="1">
    <citation type="submission" date="2023-05" db="EMBL/GenBank/DDBJ databases">
        <title>Nepenthes gracilis genome sequencing.</title>
        <authorList>
            <person name="Fukushima K."/>
        </authorList>
    </citation>
    <scope>NUCLEOTIDE SEQUENCE</scope>
    <source>
        <strain evidence="3">SING2019-196</strain>
    </source>
</reference>
<comment type="caution">
    <text evidence="3">The sequence shown here is derived from an EMBL/GenBank/DDBJ whole genome shotgun (WGS) entry which is preliminary data.</text>
</comment>
<feature type="transmembrane region" description="Helical" evidence="1">
    <location>
        <begin position="41"/>
        <end position="64"/>
    </location>
</feature>
<dbReference type="EMBL" id="BSYO01000017">
    <property type="protein sequence ID" value="GMH16890.1"/>
    <property type="molecule type" value="Genomic_DNA"/>
</dbReference>
<keyword evidence="1" id="KW-1133">Transmembrane helix</keyword>
<evidence type="ECO:0000256" key="2">
    <source>
        <dbReference type="SAM" id="SignalP"/>
    </source>
</evidence>
<organism evidence="3 4">
    <name type="scientific">Nepenthes gracilis</name>
    <name type="common">Slender pitcher plant</name>
    <dbReference type="NCBI Taxonomy" id="150966"/>
    <lineage>
        <taxon>Eukaryota</taxon>
        <taxon>Viridiplantae</taxon>
        <taxon>Streptophyta</taxon>
        <taxon>Embryophyta</taxon>
        <taxon>Tracheophyta</taxon>
        <taxon>Spermatophyta</taxon>
        <taxon>Magnoliopsida</taxon>
        <taxon>eudicotyledons</taxon>
        <taxon>Gunneridae</taxon>
        <taxon>Pentapetalae</taxon>
        <taxon>Caryophyllales</taxon>
        <taxon>Nepenthaceae</taxon>
        <taxon>Nepenthes</taxon>
    </lineage>
</organism>
<evidence type="ECO:0000313" key="3">
    <source>
        <dbReference type="EMBL" id="GMH16890.1"/>
    </source>
</evidence>
<evidence type="ECO:0000256" key="1">
    <source>
        <dbReference type="SAM" id="Phobius"/>
    </source>
</evidence>
<evidence type="ECO:0000313" key="4">
    <source>
        <dbReference type="Proteomes" id="UP001279734"/>
    </source>
</evidence>
<feature type="chain" id="PRO_5042026874" evidence="2">
    <location>
        <begin position="24"/>
        <end position="183"/>
    </location>
</feature>
<accession>A0AAD3XUJ7</accession>
<keyword evidence="4" id="KW-1185">Reference proteome</keyword>
<proteinExistence type="predicted"/>
<keyword evidence="1" id="KW-0812">Transmembrane</keyword>
<keyword evidence="2" id="KW-0732">Signal</keyword>
<feature type="signal peptide" evidence="2">
    <location>
        <begin position="1"/>
        <end position="23"/>
    </location>
</feature>